<dbReference type="OrthoDB" id="10009287at2759"/>
<accession>V6LNY6</accession>
<protein>
    <submittedName>
        <fullName evidence="3">TB2/DP1 and transmembrane domain-containing protein</fullName>
    </submittedName>
</protein>
<evidence type="ECO:0000256" key="1">
    <source>
        <dbReference type="RuleBase" id="RU362006"/>
    </source>
</evidence>
<organism evidence="3">
    <name type="scientific">Spironucleus salmonicida</name>
    <dbReference type="NCBI Taxonomy" id="348837"/>
    <lineage>
        <taxon>Eukaryota</taxon>
        <taxon>Metamonada</taxon>
        <taxon>Diplomonadida</taxon>
        <taxon>Hexamitidae</taxon>
        <taxon>Hexamitinae</taxon>
        <taxon>Spironucleus</taxon>
    </lineage>
</organism>
<reference evidence="3 4" key="1">
    <citation type="journal article" date="2014" name="PLoS Genet.">
        <title>The Genome of Spironucleus salmonicida Highlights a Fish Pathogen Adapted to Fluctuating Environments.</title>
        <authorList>
            <person name="Xu F."/>
            <person name="Jerlstrom-Hultqvist J."/>
            <person name="Einarsson E."/>
            <person name="Astvaldsson A."/>
            <person name="Svard S.G."/>
            <person name="Andersson J.O."/>
        </authorList>
    </citation>
    <scope>NUCLEOTIDE SEQUENCE</scope>
    <source>
        <strain evidence="4">ATCC 50377</strain>
    </source>
</reference>
<dbReference type="PANTHER" id="PTHR12300">
    <property type="entry name" value="HVA22-LIKE PROTEINS"/>
    <property type="match status" value="1"/>
</dbReference>
<feature type="transmembrane region" description="Helical" evidence="2">
    <location>
        <begin position="62"/>
        <end position="82"/>
    </location>
</feature>
<comment type="subcellular location">
    <subcellularLocation>
        <location evidence="1">Membrane</location>
        <topology evidence="1">Multi-pass membrane protein</topology>
    </subcellularLocation>
</comment>
<reference evidence="4" key="2">
    <citation type="submission" date="2020-12" db="EMBL/GenBank/DDBJ databases">
        <title>New Spironucleus salmonicida genome in near-complete chromosomes.</title>
        <authorList>
            <person name="Xu F."/>
            <person name="Kurt Z."/>
            <person name="Jimenez-Gonzalez A."/>
            <person name="Astvaldsson A."/>
            <person name="Andersson J.O."/>
            <person name="Svard S.G."/>
        </authorList>
    </citation>
    <scope>NUCLEOTIDE SEQUENCE</scope>
    <source>
        <strain evidence="4">ATCC 50377</strain>
    </source>
</reference>
<proteinExistence type="inferred from homology"/>
<dbReference type="InterPro" id="IPR004345">
    <property type="entry name" value="TB2_DP1_HVA22"/>
</dbReference>
<gene>
    <name evidence="3" type="ORF">SS50377_14663</name>
    <name evidence="4" type="ORF">SS50377_25809</name>
</gene>
<keyword evidence="2" id="KW-1133">Transmembrane helix</keyword>
<name>V6LNY6_9EUKA</name>
<dbReference type="EMBL" id="KI546097">
    <property type="protein sequence ID" value="EST45431.1"/>
    <property type="molecule type" value="Genomic_DNA"/>
</dbReference>
<dbReference type="VEuPathDB" id="GiardiaDB:SS50377_25809"/>
<keyword evidence="2 3" id="KW-0812">Transmembrane</keyword>
<evidence type="ECO:0000313" key="4">
    <source>
        <dbReference type="EMBL" id="KAH0571619.1"/>
    </source>
</evidence>
<dbReference type="Proteomes" id="UP000018208">
    <property type="component" value="Unassembled WGS sequence"/>
</dbReference>
<dbReference type="AlphaFoldDB" id="V6LNY6"/>
<evidence type="ECO:0000313" key="5">
    <source>
        <dbReference type="Proteomes" id="UP000018208"/>
    </source>
</evidence>
<evidence type="ECO:0000313" key="3">
    <source>
        <dbReference type="EMBL" id="EST45431.1"/>
    </source>
</evidence>
<sequence>MSLVIFATKTFISISAIFQSIKALQNHNTEEMVAFWLVFGMFTVFEGFYLQALVPLYDYIKLLFLCWLLFSGGKGVFLQKVLVPHLTKIEQAIEDSDARNAIQNRLKIFTIAVIKKIKFLIE</sequence>
<evidence type="ECO:0000256" key="2">
    <source>
        <dbReference type="SAM" id="Phobius"/>
    </source>
</evidence>
<keyword evidence="5" id="KW-1185">Reference proteome</keyword>
<dbReference type="GO" id="GO:0016020">
    <property type="term" value="C:membrane"/>
    <property type="evidence" value="ECO:0007669"/>
    <property type="project" value="UniProtKB-SubCell"/>
</dbReference>
<comment type="similarity">
    <text evidence="1">Belongs to the DP1 family.</text>
</comment>
<dbReference type="Pfam" id="PF03134">
    <property type="entry name" value="TB2_DP1_HVA22"/>
    <property type="match status" value="1"/>
</dbReference>
<feature type="transmembrane region" description="Helical" evidence="2">
    <location>
        <begin position="33"/>
        <end position="50"/>
    </location>
</feature>
<keyword evidence="2" id="KW-0472">Membrane</keyword>
<dbReference type="EMBL" id="AUWU02000006">
    <property type="protein sequence ID" value="KAH0571619.1"/>
    <property type="molecule type" value="Genomic_DNA"/>
</dbReference>